<feature type="domain" description="Nrap protein" evidence="11">
    <location>
        <begin position="774"/>
        <end position="948"/>
    </location>
</feature>
<dbReference type="Gene3D" id="3.30.70.3030">
    <property type="match status" value="1"/>
</dbReference>
<protein>
    <recommendedName>
        <fullName evidence="14">Nucleolar protein 6</fullName>
    </recommendedName>
</protein>
<evidence type="ECO:0000313" key="12">
    <source>
        <dbReference type="EMBL" id="KAK9814240.1"/>
    </source>
</evidence>
<dbReference type="PANTHER" id="PTHR17972">
    <property type="entry name" value="NUCLEOLAR RNA-ASSOCIATED PROTEIN"/>
    <property type="match status" value="1"/>
</dbReference>
<evidence type="ECO:0000259" key="8">
    <source>
        <dbReference type="Pfam" id="PF17403"/>
    </source>
</evidence>
<sequence>MPGSKRLVEDAQGQNPEASLLQTEAEELSAEVEVDYEEEHAVKQSLHKLRRLLADLPEQQAAVDKLAGYIKLLRAPVQPSMPVRAPARVEVVGSFRTHMVARPAAVVDVAIEIPKACFDNKDQLNHRYYAKRALYLAVVAEHLQKHAMFAAQTWELFNHDIRKPLLVITPQFGAGLSPAGFKLRLMPTIAAGTFPPTKLGPDRNNLRSMSQLGGSAKGEATLIPTPHYNMGVLQDMFVEAHLAHVQSITDSFPVLKAAVPLLKVWSRQQGLTGEPDAFDGFLLTMLALHLAEKNGLAAAMSPLQVVRAVLASLANKRTFNKGLVMERAPPPGLPDPPPLQTFRAQFAVVMLDKTGWLNLASHVSVSALAQAQAAAARSVQLLDSARINADAFEQIFLTRYPRTSAFDYFLQVTVPSPPGLHTSTDLPATRKLEAEVEALVRKALGSRALLVRAFRRGFQLPVQLRSSKFPLQQSSILVAVQVESSSGGRLVDMGPPADSVLEAQAFRAFWGEKAELRRFADGNIAESVVWDCSPAERHLIIDRLLTYILLRHLPQGAQIQTFGGVLDDALHQKGVPPDAQASASRLLDAAVERVEGSGKWPAENGAYKKTKAALGVQLAEALATQFGLTARASEAFVDILTDGFAIRLLLFTERDDLPVPGAPLPGFLRFLATLAQHPWSLRPLVVDPFGECTAEQQRAVSVDYIGAAAAGHRPALPICSPGDTSCAPWTRDRPTQPILLRLTSLAMRSLTALQALVDGTAPTPAPLHVFRPALSDYDVLIELRKDALPCADRSLPGPHTHAPSDWSSLADAEAGPEPPPKRARAILRAVPAGILEARGPARVRKDLLVSFDPVASYVQQLEARYGHLAVFCTDAVGGPMIGVKWDARAFVPAPMRLISAHAAMPLVLAAQPSLQNGKRPSPGILTVPNTAAVLAEMQDLGAGLVARIRLSPPARCELD</sequence>
<dbReference type="GO" id="GO:0034456">
    <property type="term" value="C:UTP-C complex"/>
    <property type="evidence" value="ECO:0007669"/>
    <property type="project" value="TreeGrafter"/>
</dbReference>
<feature type="domain" description="Nrap protein" evidence="9">
    <location>
        <begin position="406"/>
        <end position="553"/>
    </location>
</feature>
<dbReference type="InterPro" id="IPR035371">
    <property type="entry name" value="Nrap_D6"/>
</dbReference>
<dbReference type="Pfam" id="PF17407">
    <property type="entry name" value="Nrap_D6"/>
    <property type="match status" value="1"/>
</dbReference>
<dbReference type="GO" id="GO:0006409">
    <property type="term" value="P:tRNA export from nucleus"/>
    <property type="evidence" value="ECO:0007669"/>
    <property type="project" value="TreeGrafter"/>
</dbReference>
<dbReference type="Pfam" id="PF17403">
    <property type="entry name" value="Nrap_D2"/>
    <property type="match status" value="1"/>
</dbReference>
<dbReference type="GO" id="GO:0032545">
    <property type="term" value="C:CURI complex"/>
    <property type="evidence" value="ECO:0007669"/>
    <property type="project" value="TreeGrafter"/>
</dbReference>
<dbReference type="GO" id="GO:0032040">
    <property type="term" value="C:small-subunit processome"/>
    <property type="evidence" value="ECO:0007669"/>
    <property type="project" value="TreeGrafter"/>
</dbReference>
<feature type="region of interest" description="Disordered" evidence="6">
    <location>
        <begin position="792"/>
        <end position="821"/>
    </location>
</feature>
<feature type="domain" description="Nrap protein" evidence="10">
    <location>
        <begin position="650"/>
        <end position="757"/>
    </location>
</feature>
<dbReference type="AlphaFoldDB" id="A0AAW1PWS5"/>
<accession>A0AAW1PWS5</accession>
<evidence type="ECO:0000259" key="11">
    <source>
        <dbReference type="Pfam" id="PF17407"/>
    </source>
</evidence>
<evidence type="ECO:0000256" key="3">
    <source>
        <dbReference type="ARBA" id="ARBA00022884"/>
    </source>
</evidence>
<dbReference type="PANTHER" id="PTHR17972:SF0">
    <property type="entry name" value="NUCLEOLAR PROTEIN 6"/>
    <property type="match status" value="1"/>
</dbReference>
<dbReference type="EMBL" id="JALJOR010000007">
    <property type="protein sequence ID" value="KAK9814240.1"/>
    <property type="molecule type" value="Genomic_DNA"/>
</dbReference>
<dbReference type="InterPro" id="IPR035370">
    <property type="entry name" value="Nrap_D5"/>
</dbReference>
<comment type="similarity">
    <text evidence="2 5">Belongs to the NRAP family.</text>
</comment>
<evidence type="ECO:0000259" key="10">
    <source>
        <dbReference type="Pfam" id="PF17406"/>
    </source>
</evidence>
<feature type="region of interest" description="Disordered" evidence="6">
    <location>
        <begin position="1"/>
        <end position="20"/>
    </location>
</feature>
<comment type="subcellular location">
    <subcellularLocation>
        <location evidence="1 5">Nucleus</location>
        <location evidence="1 5">Nucleolus</location>
    </subcellularLocation>
</comment>
<gene>
    <name evidence="12" type="ORF">WJX72_002757</name>
</gene>
<keyword evidence="13" id="KW-1185">Reference proteome</keyword>
<evidence type="ECO:0000256" key="5">
    <source>
        <dbReference type="RuleBase" id="RU364032"/>
    </source>
</evidence>
<comment type="caution">
    <text evidence="12">The sequence shown here is derived from an EMBL/GenBank/DDBJ whole genome shotgun (WGS) entry which is preliminary data.</text>
</comment>
<evidence type="ECO:0000256" key="2">
    <source>
        <dbReference type="ARBA" id="ARBA00006674"/>
    </source>
</evidence>
<evidence type="ECO:0000259" key="9">
    <source>
        <dbReference type="Pfam" id="PF17404"/>
    </source>
</evidence>
<feature type="domain" description="Nrap protein" evidence="8">
    <location>
        <begin position="255"/>
        <end position="399"/>
    </location>
</feature>
<organism evidence="12 13">
    <name type="scientific">[Myrmecia] bisecta</name>
    <dbReference type="NCBI Taxonomy" id="41462"/>
    <lineage>
        <taxon>Eukaryota</taxon>
        <taxon>Viridiplantae</taxon>
        <taxon>Chlorophyta</taxon>
        <taxon>core chlorophytes</taxon>
        <taxon>Trebouxiophyceae</taxon>
        <taxon>Trebouxiales</taxon>
        <taxon>Trebouxiaceae</taxon>
        <taxon>Myrmecia</taxon>
    </lineage>
</organism>
<keyword evidence="3 5" id="KW-0694">RNA-binding</keyword>
<dbReference type="GO" id="GO:0006364">
    <property type="term" value="P:rRNA processing"/>
    <property type="evidence" value="ECO:0007669"/>
    <property type="project" value="TreeGrafter"/>
</dbReference>
<evidence type="ECO:0000259" key="7">
    <source>
        <dbReference type="Pfam" id="PF03813"/>
    </source>
</evidence>
<feature type="domain" description="Nrap protein" evidence="7">
    <location>
        <begin position="107"/>
        <end position="249"/>
    </location>
</feature>
<dbReference type="GO" id="GO:0003723">
    <property type="term" value="F:RNA binding"/>
    <property type="evidence" value="ECO:0007669"/>
    <property type="project" value="UniProtKB-KW"/>
</dbReference>
<dbReference type="InterPro" id="IPR035082">
    <property type="entry name" value="Nrap_D1"/>
</dbReference>
<evidence type="ECO:0008006" key="14">
    <source>
        <dbReference type="Google" id="ProtNLM"/>
    </source>
</evidence>
<keyword evidence="4 5" id="KW-0539">Nucleus</keyword>
<dbReference type="Pfam" id="PF03813">
    <property type="entry name" value="Nrap"/>
    <property type="match status" value="1"/>
</dbReference>
<dbReference type="Proteomes" id="UP001489004">
    <property type="component" value="Unassembled WGS sequence"/>
</dbReference>
<dbReference type="InterPro" id="IPR005554">
    <property type="entry name" value="NOL6/Upt22"/>
</dbReference>
<dbReference type="Pfam" id="PF17406">
    <property type="entry name" value="Nrap_D5"/>
    <property type="match status" value="1"/>
</dbReference>
<reference evidence="12 13" key="1">
    <citation type="journal article" date="2024" name="Nat. Commun.">
        <title>Phylogenomics reveals the evolutionary origins of lichenization in chlorophyte algae.</title>
        <authorList>
            <person name="Puginier C."/>
            <person name="Libourel C."/>
            <person name="Otte J."/>
            <person name="Skaloud P."/>
            <person name="Haon M."/>
            <person name="Grisel S."/>
            <person name="Petersen M."/>
            <person name="Berrin J.G."/>
            <person name="Delaux P.M."/>
            <person name="Dal Grande F."/>
            <person name="Keller J."/>
        </authorList>
    </citation>
    <scope>NUCLEOTIDE SEQUENCE [LARGE SCALE GENOMIC DNA]</scope>
    <source>
        <strain evidence="12 13">SAG 2043</strain>
    </source>
</reference>
<dbReference type="Gene3D" id="1.10.1410.10">
    <property type="match status" value="1"/>
</dbReference>
<evidence type="ECO:0000256" key="6">
    <source>
        <dbReference type="SAM" id="MobiDB-lite"/>
    </source>
</evidence>
<proteinExistence type="inferred from homology"/>
<dbReference type="InterPro" id="IPR035368">
    <property type="entry name" value="Nrap_D3"/>
</dbReference>
<evidence type="ECO:0000256" key="4">
    <source>
        <dbReference type="ARBA" id="ARBA00023242"/>
    </source>
</evidence>
<evidence type="ECO:0000256" key="1">
    <source>
        <dbReference type="ARBA" id="ARBA00004604"/>
    </source>
</evidence>
<evidence type="ECO:0000313" key="13">
    <source>
        <dbReference type="Proteomes" id="UP001489004"/>
    </source>
</evidence>
<dbReference type="Pfam" id="PF17404">
    <property type="entry name" value="Nrap_D3"/>
    <property type="match status" value="1"/>
</dbReference>
<name>A0AAW1PWS5_9CHLO</name>
<dbReference type="InterPro" id="IPR035367">
    <property type="entry name" value="Nrap_D2"/>
</dbReference>